<feature type="region of interest" description="Disordered" evidence="1">
    <location>
        <begin position="227"/>
        <end position="529"/>
    </location>
</feature>
<evidence type="ECO:0000313" key="2">
    <source>
        <dbReference type="EMBL" id="OCB90563.1"/>
    </source>
</evidence>
<feature type="region of interest" description="Disordered" evidence="1">
    <location>
        <begin position="1"/>
        <end position="32"/>
    </location>
</feature>
<comment type="caution">
    <text evidence="2">The sequence shown here is derived from an EMBL/GenBank/DDBJ whole genome shotgun (WGS) entry which is preliminary data.</text>
</comment>
<protein>
    <submittedName>
        <fullName evidence="2">Uncharacterized protein</fullName>
    </submittedName>
</protein>
<sequence>MSGAGGTGSSLRPGYNDGSGSDPRFQSSSSTVGSRLTSGFVFLLLDPAFIASSPSSPSLSLLTIDALYQRRNRACDIGTVRQRGPIDVDVESHAHVHPLSSAASSSSATHHPPPALSAAPSANPGANTNNNPSSKQSQSRSRMPAIGAHPSFYDPDAPSHPQPALDYATFMMHQQQQQAHHHAHQDQMGYAQGQGEYGIDAGGYGGYEGLEGMVDVNVGFGSFAPQHQQHQQVYGHPSAHAPQQHALHQQHQHQLNSVSPASASTQSLPSGGGTPSAPPGAGSAGFFYEGYEHQGQPGQQQQFAHHGLPEQPFDVYFPPPSSSGAAGAGPGFDSFPSSAGTGTGTPPVPLWNSNVGEVSGIPETGQPHQMQGAGQMSQGGQRGQAQKDWSRSTGTEPPGRTGRRGTVRASLPPQQSPSTQQKQTQGQGPKQVHTPSSQGASARRKRTKRTRTADASDGSDDDSEDELGAGGPTSANPAQNPLFGTSFPSWTHGPPAGSFPAGGAGGAPWSGPSGIPTLANLVGGQSARL</sequence>
<organism evidence="2 3">
    <name type="scientific">Sanghuangporus baumii</name>
    <name type="common">Phellinus baumii</name>
    <dbReference type="NCBI Taxonomy" id="108892"/>
    <lineage>
        <taxon>Eukaryota</taxon>
        <taxon>Fungi</taxon>
        <taxon>Dikarya</taxon>
        <taxon>Basidiomycota</taxon>
        <taxon>Agaricomycotina</taxon>
        <taxon>Agaricomycetes</taxon>
        <taxon>Hymenochaetales</taxon>
        <taxon>Hymenochaetaceae</taxon>
        <taxon>Sanghuangporus</taxon>
    </lineage>
</organism>
<accession>A0A9Q5I2M9</accession>
<gene>
    <name evidence="2" type="ORF">A7U60_g2180</name>
</gene>
<feature type="region of interest" description="Disordered" evidence="1">
    <location>
        <begin position="97"/>
        <end position="164"/>
    </location>
</feature>
<dbReference type="Proteomes" id="UP000757232">
    <property type="component" value="Unassembled WGS sequence"/>
</dbReference>
<dbReference type="OrthoDB" id="10686969at2759"/>
<reference evidence="2" key="1">
    <citation type="submission" date="2016-06" db="EMBL/GenBank/DDBJ databases">
        <title>Draft Genome sequence of the fungus Inonotus baumii.</title>
        <authorList>
            <person name="Zhu H."/>
            <person name="Lin W."/>
        </authorList>
    </citation>
    <scope>NUCLEOTIDE SEQUENCE</scope>
    <source>
        <strain evidence="2">821</strain>
    </source>
</reference>
<evidence type="ECO:0000256" key="1">
    <source>
        <dbReference type="SAM" id="MobiDB-lite"/>
    </source>
</evidence>
<feature type="compositionally biased region" description="Polar residues" evidence="1">
    <location>
        <begin position="473"/>
        <end position="489"/>
    </location>
</feature>
<dbReference type="EMBL" id="LNZH02000125">
    <property type="protein sequence ID" value="OCB90563.1"/>
    <property type="molecule type" value="Genomic_DNA"/>
</dbReference>
<keyword evidence="3" id="KW-1185">Reference proteome</keyword>
<name>A0A9Q5I2M9_SANBA</name>
<feature type="compositionally biased region" description="Low complexity" evidence="1">
    <location>
        <begin position="412"/>
        <end position="431"/>
    </location>
</feature>
<evidence type="ECO:0000313" key="3">
    <source>
        <dbReference type="Proteomes" id="UP000757232"/>
    </source>
</evidence>
<feature type="compositionally biased region" description="Acidic residues" evidence="1">
    <location>
        <begin position="457"/>
        <end position="467"/>
    </location>
</feature>
<feature type="compositionally biased region" description="Polar residues" evidence="1">
    <location>
        <begin position="256"/>
        <end position="268"/>
    </location>
</feature>
<feature type="compositionally biased region" description="Low complexity" evidence="1">
    <location>
        <begin position="369"/>
        <end position="400"/>
    </location>
</feature>
<feature type="compositionally biased region" description="Low complexity" evidence="1">
    <location>
        <begin position="236"/>
        <end position="255"/>
    </location>
</feature>
<feature type="compositionally biased region" description="Low complexity" evidence="1">
    <location>
        <begin position="97"/>
        <end position="134"/>
    </location>
</feature>
<dbReference type="AlphaFoldDB" id="A0A9Q5I2M9"/>
<proteinExistence type="predicted"/>